<dbReference type="SUPFAM" id="SSF53067">
    <property type="entry name" value="Actin-like ATPase domain"/>
    <property type="match status" value="1"/>
</dbReference>
<sequence>MSKHSATASSESEALAAPLRHGTMELPSVCVEGYSLAIRGAKGFIGDAASQTAFRKLLQTWRKRQRKRYLRDPLAGNGGAKNGEHVSKRVLDEVLSAPVASAASDMLDAAIEDFAEDLADVILQYRQHDSWKKVQRIVIGGGFPGSAVGEHALLQAAAVLHHQDCPVELARLCHDVDDAGLLGWVHLTPPALIERHEAILAVDIGGTNVRCGIVETRRNKASDLSRARVIRRSKWRHADDKPARSELLDGIAQMLHELAAHARRKKIDLAPFVGVACPGRVLRDGAISRGAHNMPGDWSRDKFHLPRALGELLPDIGGERPQVLLHNDAVIQGLSELPFMQDVRHWAVLTIGTGLGNATYVNREPVRAPS</sequence>
<name>A0ABT7NEM6_9BURK</name>
<dbReference type="CDD" id="cd23763">
    <property type="entry name" value="ASKHA_ATPase_ROK"/>
    <property type="match status" value="1"/>
</dbReference>
<dbReference type="Gene3D" id="3.30.420.40">
    <property type="match status" value="1"/>
</dbReference>
<dbReference type="InterPro" id="IPR000600">
    <property type="entry name" value="ROK"/>
</dbReference>
<dbReference type="Pfam" id="PF00480">
    <property type="entry name" value="ROK"/>
    <property type="match status" value="1"/>
</dbReference>
<reference evidence="2" key="1">
    <citation type="submission" date="2023-06" db="EMBL/GenBank/DDBJ databases">
        <authorList>
            <person name="Jiang Y."/>
            <person name="Liu Q."/>
        </authorList>
    </citation>
    <scope>NUCLEOTIDE SEQUENCE</scope>
    <source>
        <strain evidence="2">CGMCC 1.12089</strain>
    </source>
</reference>
<dbReference type="PANTHER" id="PTHR18964:SF149">
    <property type="entry name" value="BIFUNCTIONAL UDP-N-ACETYLGLUCOSAMINE 2-EPIMERASE_N-ACETYLMANNOSAMINE KINASE"/>
    <property type="match status" value="1"/>
</dbReference>
<proteinExistence type="inferred from homology"/>
<dbReference type="PANTHER" id="PTHR18964">
    <property type="entry name" value="ROK (REPRESSOR, ORF, KINASE) FAMILY"/>
    <property type="match status" value="1"/>
</dbReference>
<comment type="similarity">
    <text evidence="1">Belongs to the ROK (NagC/XylR) family.</text>
</comment>
<dbReference type="EMBL" id="JASZYV010000003">
    <property type="protein sequence ID" value="MDM0046388.1"/>
    <property type="molecule type" value="Genomic_DNA"/>
</dbReference>
<evidence type="ECO:0000256" key="1">
    <source>
        <dbReference type="ARBA" id="ARBA00006479"/>
    </source>
</evidence>
<evidence type="ECO:0000313" key="2">
    <source>
        <dbReference type="EMBL" id="MDM0046388.1"/>
    </source>
</evidence>
<organism evidence="2 3">
    <name type="scientific">Variovorax dokdonensis</name>
    <dbReference type="NCBI Taxonomy" id="344883"/>
    <lineage>
        <taxon>Bacteria</taxon>
        <taxon>Pseudomonadati</taxon>
        <taxon>Pseudomonadota</taxon>
        <taxon>Betaproteobacteria</taxon>
        <taxon>Burkholderiales</taxon>
        <taxon>Comamonadaceae</taxon>
        <taxon>Variovorax</taxon>
    </lineage>
</organism>
<protein>
    <submittedName>
        <fullName evidence="2">ROK family protein</fullName>
    </submittedName>
</protein>
<keyword evidence="3" id="KW-1185">Reference proteome</keyword>
<accession>A0ABT7NEM6</accession>
<gene>
    <name evidence="2" type="ORF">QTH91_17990</name>
</gene>
<comment type="caution">
    <text evidence="2">The sequence shown here is derived from an EMBL/GenBank/DDBJ whole genome shotgun (WGS) entry which is preliminary data.</text>
</comment>
<evidence type="ECO:0000313" key="3">
    <source>
        <dbReference type="Proteomes" id="UP001174908"/>
    </source>
</evidence>
<dbReference type="InterPro" id="IPR043129">
    <property type="entry name" value="ATPase_NBD"/>
</dbReference>
<dbReference type="RefSeq" id="WP_286661461.1">
    <property type="nucleotide sequence ID" value="NZ_JASZYV010000003.1"/>
</dbReference>
<dbReference type="Proteomes" id="UP001174908">
    <property type="component" value="Unassembled WGS sequence"/>
</dbReference>